<sequence length="1411" mass="163558">MFPLQQQDFYPGLQILAVPLKSNNGVTEFELPSGFIGICSGEFLLDHPLPMSVVKQESTRSFLLSPVNSIDIREGLIVSGKILVKEDMGYLVEIGKGKNGFLPFSEFNSTIKGLQYVPVMVKKLSKIAQLQLWNINSDTQEESTLLSPGTKIRGSIKTFNDRVADIQCDQAQHFAFQLPFQYFRRNIQVDPAFYEGFEDVFMVLAVDYKYNKAILTCQQEYTQQSINEFCVHHKFLSGQKVLCNYGRAYLPIQPELQRLDKSQLEHLMNMFPCKTQDELQVKIERKFEKIWCYILPTQYHAYLTQKNIDVTIGDIIIPVIKPYKFYYFENLFLCDLININDVYEIDMYDFEIAKIKESLPLKLGQKLDKIYEVVVTDIEKTFIFATTSYFYEGKKHTVKLRIYKHQLEEPSRKQNLALKYKFQIVQIQYDRLGYYNVITLCPYQFQDDTLLVNDMKVGDYGSGTVSQVLQTFPYSIIQLYGDDAQCYQRLNLSQSYRFTVLYRKEGQRSSVYQSEEKLTQNQILNIYESDRSINQALVRSQLPGQSCIEGRELNCENLFYHGITAGCFIIKDSSDSIRFMLPASFLSEKQKEQLLQFEENQKLITIFEKLYIIKMFGQEPLVTIYIAPMLYKSDLPIELKQIYAGFVSIKTDITFTVTLFNGNKVHIRNIDSDEQVGMFQLIQVLIVREASKGFYMGKIPMKIVHKEELIEIFPKPEFKKIVLAKTLSINNTEDILQLINSTVFADLLVFNKTLPFPQLIVDLGSGLIGRLGIRGILHSISDQYELTQDLEYFFKSIVKQHVCKENNLFILQSGDKIDFIESQLQHLTFNQEDHKGIQVLDLQLKGTSINSTDFIVIYKDTKIAICEFVQSPKPQLVIFSMADQNVINNGNQLELGKIYKNMLDKSKIIDFNTELIISKLILLKIPQSVLLFEYVYSFYEIQELMVDDQLIQTPYPHYKAIASASRLNTYSKVEVQIPLCAFDANHRFYYDISDNQVAKTDIFIPREIYEIIPGTVLKGVITGFSDGKLRVSCCGLAPAKVKTQAQLQKYEFVDFIVEGYENNTIIGSSLIGDMKEKSSIKEGNVLKCKMFAMQNGEVLAQLVDVFPSTTCYIRTDQYIRNKIVNVKIVSMKQMIIGEIEQVVQAQKQQNNFENTSFLKFTFYQIQQDNLLITPPKYKSAQQYKKALDRYNYDSGTWLAYADFYCQDIDEAFKILLQGIDSNKLKDQEYINVANAYLQIVFNEKNENFKDELTKVVAKCDSLQLFGQLSIALQEHGNEVLAMYDNQDCIQFKIQQCYYSYYQGNCIDTHSLEMEIQQQCEDKQIWSFREQIARIYYQTGQFQNGKALFEKYAKISPVSYLLSYIKLEQYNISIENARKLFADLLSRSYQAKEFKIKKVLLQKYDEFEKQCE</sequence>
<reference evidence="3" key="2">
    <citation type="submission" date="2020-12" db="EMBL/GenBank/DDBJ databases">
        <title>New Spironucleus salmonicida genome in near-complete chromosomes.</title>
        <authorList>
            <person name="Xu F."/>
            <person name="Kurt Z."/>
            <person name="Jimenez-Gonzalez A."/>
            <person name="Astvaldsson A."/>
            <person name="Andersson J.O."/>
            <person name="Svard S.G."/>
        </authorList>
    </citation>
    <scope>NUCLEOTIDE SEQUENCE</scope>
    <source>
        <strain evidence="3">ATCC 50377</strain>
    </source>
</reference>
<accession>V6LXF8</accession>
<evidence type="ECO:0000313" key="2">
    <source>
        <dbReference type="EMBL" id="EST49230.1"/>
    </source>
</evidence>
<dbReference type="VEuPathDB" id="GiardiaDB:SS50377_26761"/>
<dbReference type="Gene3D" id="2.40.50.140">
    <property type="entry name" value="Nucleic acid-binding proteins"/>
    <property type="match status" value="1"/>
</dbReference>
<proteinExistence type="predicted"/>
<dbReference type="Proteomes" id="UP000018208">
    <property type="component" value="Unassembled WGS sequence"/>
</dbReference>
<name>V6LXF8_9EUKA</name>
<evidence type="ECO:0000313" key="3">
    <source>
        <dbReference type="EMBL" id="KAH0570481.1"/>
    </source>
</evidence>
<dbReference type="GO" id="GO:0003676">
    <property type="term" value="F:nucleic acid binding"/>
    <property type="evidence" value="ECO:0007669"/>
    <property type="project" value="InterPro"/>
</dbReference>
<dbReference type="EMBL" id="KI545953">
    <property type="protein sequence ID" value="EST49230.1"/>
    <property type="molecule type" value="Genomic_DNA"/>
</dbReference>
<dbReference type="InterPro" id="IPR003029">
    <property type="entry name" value="S1_domain"/>
</dbReference>
<reference evidence="2 3" key="1">
    <citation type="journal article" date="2014" name="PLoS Genet.">
        <title>The Genome of Spironucleus salmonicida Highlights a Fish Pathogen Adapted to Fluctuating Environments.</title>
        <authorList>
            <person name="Xu F."/>
            <person name="Jerlstrom-Hultqvist J."/>
            <person name="Einarsson E."/>
            <person name="Astvaldsson A."/>
            <person name="Svard S.G."/>
            <person name="Andersson J.O."/>
        </authorList>
    </citation>
    <scope>NUCLEOTIDE SEQUENCE</scope>
    <source>
        <strain evidence="3">ATCC 50377</strain>
    </source>
</reference>
<evidence type="ECO:0000313" key="4">
    <source>
        <dbReference type="Proteomes" id="UP000018208"/>
    </source>
</evidence>
<dbReference type="EMBL" id="AUWU02000007">
    <property type="protein sequence ID" value="KAH0570481.1"/>
    <property type="molecule type" value="Genomic_DNA"/>
</dbReference>
<organism evidence="2">
    <name type="scientific">Spironucleus salmonicida</name>
    <dbReference type="NCBI Taxonomy" id="348837"/>
    <lineage>
        <taxon>Eukaryota</taxon>
        <taxon>Metamonada</taxon>
        <taxon>Diplomonadida</taxon>
        <taxon>Hexamitidae</taxon>
        <taxon>Hexamitinae</taxon>
        <taxon>Spironucleus</taxon>
    </lineage>
</organism>
<evidence type="ECO:0000259" key="1">
    <source>
        <dbReference type="PROSITE" id="PS50126"/>
    </source>
</evidence>
<gene>
    <name evidence="2" type="ORF">SS50377_10450</name>
    <name evidence="3" type="ORF">SS50377_26761</name>
</gene>
<dbReference type="InterPro" id="IPR012340">
    <property type="entry name" value="NA-bd_OB-fold"/>
</dbReference>
<protein>
    <recommendedName>
        <fullName evidence="1">S1 motif domain-containing protein</fullName>
    </recommendedName>
</protein>
<dbReference type="PROSITE" id="PS50126">
    <property type="entry name" value="S1"/>
    <property type="match status" value="1"/>
</dbReference>
<dbReference type="SUPFAM" id="SSF50249">
    <property type="entry name" value="Nucleic acid-binding proteins"/>
    <property type="match status" value="1"/>
</dbReference>
<keyword evidence="4" id="KW-1185">Reference proteome</keyword>
<feature type="domain" description="S1 motif" evidence="1">
    <location>
        <begin position="75"/>
        <end position="149"/>
    </location>
</feature>